<dbReference type="GO" id="GO:0000795">
    <property type="term" value="C:synaptonemal complex"/>
    <property type="evidence" value="ECO:0007669"/>
    <property type="project" value="InterPro"/>
</dbReference>
<evidence type="ECO:0000256" key="6">
    <source>
        <dbReference type="SAM" id="Coils"/>
    </source>
</evidence>
<accession>A0AAW1E727</accession>
<dbReference type="Pfam" id="PF14634">
    <property type="entry name" value="zf-RING_5"/>
    <property type="match status" value="1"/>
</dbReference>
<evidence type="ECO:0000256" key="1">
    <source>
        <dbReference type="ARBA" id="ARBA00022723"/>
    </source>
</evidence>
<evidence type="ECO:0000256" key="4">
    <source>
        <dbReference type="ARBA" id="ARBA00023254"/>
    </source>
</evidence>
<keyword evidence="2 5" id="KW-0863">Zinc-finger</keyword>
<dbReference type="InterPro" id="IPR042123">
    <property type="entry name" value="Zip3/RNF212-like"/>
</dbReference>
<dbReference type="GO" id="GO:0007131">
    <property type="term" value="P:reciprocal meiotic recombination"/>
    <property type="evidence" value="ECO:0007669"/>
    <property type="project" value="InterPro"/>
</dbReference>
<dbReference type="GO" id="GO:0007129">
    <property type="term" value="P:homologous chromosome pairing at meiosis"/>
    <property type="evidence" value="ECO:0007669"/>
    <property type="project" value="TreeGrafter"/>
</dbReference>
<name>A0AAW1E727_ZOAVI</name>
<comment type="caution">
    <text evidence="8">The sequence shown here is derived from an EMBL/GenBank/DDBJ whole genome shotgun (WGS) entry which is preliminary data.</text>
</comment>
<dbReference type="GO" id="GO:0019789">
    <property type="term" value="F:SUMO transferase activity"/>
    <property type="evidence" value="ECO:0007669"/>
    <property type="project" value="InterPro"/>
</dbReference>
<keyword evidence="3" id="KW-0862">Zinc</keyword>
<gene>
    <name evidence="8" type="ORF">VZT92_023682</name>
</gene>
<dbReference type="EMBL" id="JBCEZU010000538">
    <property type="protein sequence ID" value="KAK9518374.1"/>
    <property type="molecule type" value="Genomic_DNA"/>
</dbReference>
<evidence type="ECO:0000313" key="8">
    <source>
        <dbReference type="EMBL" id="KAK9518374.1"/>
    </source>
</evidence>
<keyword evidence="4" id="KW-0469">Meiosis</keyword>
<dbReference type="PANTHER" id="PTHR22663">
    <property type="entry name" value="RING FINGER PROTEIN NARYA-RELATED"/>
    <property type="match status" value="1"/>
</dbReference>
<evidence type="ECO:0000259" key="7">
    <source>
        <dbReference type="PROSITE" id="PS50089"/>
    </source>
</evidence>
<keyword evidence="9" id="KW-1185">Reference proteome</keyword>
<evidence type="ECO:0000256" key="5">
    <source>
        <dbReference type="PROSITE-ProRule" id="PRU00175"/>
    </source>
</evidence>
<proteinExistence type="predicted"/>
<organism evidence="8 9">
    <name type="scientific">Zoarces viviparus</name>
    <name type="common">Viviparous eelpout</name>
    <name type="synonym">Blennius viviparus</name>
    <dbReference type="NCBI Taxonomy" id="48416"/>
    <lineage>
        <taxon>Eukaryota</taxon>
        <taxon>Metazoa</taxon>
        <taxon>Chordata</taxon>
        <taxon>Craniata</taxon>
        <taxon>Vertebrata</taxon>
        <taxon>Euteleostomi</taxon>
        <taxon>Actinopterygii</taxon>
        <taxon>Neopterygii</taxon>
        <taxon>Teleostei</taxon>
        <taxon>Neoteleostei</taxon>
        <taxon>Acanthomorphata</taxon>
        <taxon>Eupercaria</taxon>
        <taxon>Perciformes</taxon>
        <taxon>Cottioidei</taxon>
        <taxon>Zoarcales</taxon>
        <taxon>Zoarcidae</taxon>
        <taxon>Zoarcinae</taxon>
        <taxon>Zoarces</taxon>
    </lineage>
</organism>
<dbReference type="GO" id="GO:0008270">
    <property type="term" value="F:zinc ion binding"/>
    <property type="evidence" value="ECO:0007669"/>
    <property type="project" value="UniProtKB-KW"/>
</dbReference>
<evidence type="ECO:0000313" key="9">
    <source>
        <dbReference type="Proteomes" id="UP001488805"/>
    </source>
</evidence>
<reference evidence="8 9" key="1">
    <citation type="journal article" date="2024" name="Genome Biol. Evol.">
        <title>Chromosome-level genome assembly of the viviparous eelpout Zoarces viviparus.</title>
        <authorList>
            <person name="Fuhrmann N."/>
            <person name="Brasseur M.V."/>
            <person name="Bakowski C.E."/>
            <person name="Podsiadlowski L."/>
            <person name="Prost S."/>
            <person name="Krehenwinkel H."/>
            <person name="Mayer C."/>
        </authorList>
    </citation>
    <scope>NUCLEOTIDE SEQUENCE [LARGE SCALE GENOMIC DNA]</scope>
    <source>
        <strain evidence="8">NO-MEL_2022_Ind0_liver</strain>
    </source>
</reference>
<evidence type="ECO:0000256" key="2">
    <source>
        <dbReference type="ARBA" id="ARBA00022771"/>
    </source>
</evidence>
<dbReference type="InterPro" id="IPR017907">
    <property type="entry name" value="Znf_RING_CS"/>
</dbReference>
<feature type="domain" description="RING-type" evidence="7">
    <location>
        <begin position="7"/>
        <end position="46"/>
    </location>
</feature>
<dbReference type="Proteomes" id="UP001488805">
    <property type="component" value="Unassembled WGS sequence"/>
</dbReference>
<dbReference type="GO" id="GO:0016925">
    <property type="term" value="P:protein sumoylation"/>
    <property type="evidence" value="ECO:0007669"/>
    <property type="project" value="TreeGrafter"/>
</dbReference>
<dbReference type="InterPro" id="IPR001841">
    <property type="entry name" value="Znf_RING"/>
</dbReference>
<keyword evidence="6" id="KW-0175">Coiled coil</keyword>
<sequence>MSYWVCCNSCFLSPSADRKLAVTTCGHVICSVCYQKGKPGKCLICSAKCQVSPLSDKSSPEVKALFSDINSVATKHITEISKVITFQARHQKRLLSYYQQRNENLEGVLVKMKQEMQQMAKKLNEQSAYISKLENSLQHQSAKVSLVPQMSHSSYNPHGQKSVLQIQYNSPMSLSRHSSTTNITENMDVDERSLFRKPNTVPRLSLISPPQDGRMGTIPHRSSNHNMLANHSARSATVSRFQVSPMTQDISYGQSSGWKSPYFKPLSAFRHNMSSLVSPPPNQTHT</sequence>
<dbReference type="PANTHER" id="PTHR22663:SF21">
    <property type="entry name" value="E3 SUMO-PROTEIN LIGASE RNF212-RELATED"/>
    <property type="match status" value="1"/>
</dbReference>
<dbReference type="AlphaFoldDB" id="A0AAW1E727"/>
<keyword evidence="1" id="KW-0479">Metal-binding</keyword>
<dbReference type="PROSITE" id="PS50089">
    <property type="entry name" value="ZF_RING_2"/>
    <property type="match status" value="1"/>
</dbReference>
<evidence type="ECO:0000256" key="3">
    <source>
        <dbReference type="ARBA" id="ARBA00022833"/>
    </source>
</evidence>
<protein>
    <recommendedName>
        <fullName evidence="7">RING-type domain-containing protein</fullName>
    </recommendedName>
</protein>
<feature type="coiled-coil region" evidence="6">
    <location>
        <begin position="95"/>
        <end position="122"/>
    </location>
</feature>
<dbReference type="PROSITE" id="PS00518">
    <property type="entry name" value="ZF_RING_1"/>
    <property type="match status" value="1"/>
</dbReference>